<dbReference type="Gene3D" id="2.60.120.200">
    <property type="match status" value="1"/>
</dbReference>
<keyword evidence="4" id="KW-0961">Cell wall biogenesis/degradation</keyword>
<comment type="subcellular location">
    <subcellularLocation>
        <location evidence="1">Membrane</location>
    </subcellularLocation>
</comment>
<keyword evidence="6" id="KW-1185">Reference proteome</keyword>
<evidence type="ECO:0000256" key="3">
    <source>
        <dbReference type="ARBA" id="ARBA00023180"/>
    </source>
</evidence>
<evidence type="ECO:0000256" key="1">
    <source>
        <dbReference type="ARBA" id="ARBA00004370"/>
    </source>
</evidence>
<organism evidence="5 6">
    <name type="scientific">Marasmiellus scandens</name>
    <dbReference type="NCBI Taxonomy" id="2682957"/>
    <lineage>
        <taxon>Eukaryota</taxon>
        <taxon>Fungi</taxon>
        <taxon>Dikarya</taxon>
        <taxon>Basidiomycota</taxon>
        <taxon>Agaricomycotina</taxon>
        <taxon>Agaricomycetes</taxon>
        <taxon>Agaricomycetidae</taxon>
        <taxon>Agaricales</taxon>
        <taxon>Marasmiineae</taxon>
        <taxon>Omphalotaceae</taxon>
        <taxon>Marasmiellus</taxon>
    </lineage>
</organism>
<protein>
    <recommendedName>
        <fullName evidence="7">Glycoside hydrolase family 16 protein</fullName>
    </recommendedName>
</protein>
<dbReference type="PANTHER" id="PTHR31361:SF15">
    <property type="entry name" value="GH16 DOMAIN-CONTAINING PROTEIN"/>
    <property type="match status" value="1"/>
</dbReference>
<evidence type="ECO:0000313" key="5">
    <source>
        <dbReference type="EMBL" id="KAK7460821.1"/>
    </source>
</evidence>
<reference evidence="5 6" key="1">
    <citation type="submission" date="2024-01" db="EMBL/GenBank/DDBJ databases">
        <title>A draft genome for the cacao thread blight pathogen Marasmiellus scandens.</title>
        <authorList>
            <person name="Baruah I.K."/>
            <person name="Leung J."/>
            <person name="Bukari Y."/>
            <person name="Amoako-Attah I."/>
            <person name="Meinhardt L.W."/>
            <person name="Bailey B.A."/>
            <person name="Cohen S.P."/>
        </authorList>
    </citation>
    <scope>NUCLEOTIDE SEQUENCE [LARGE SCALE GENOMIC DNA]</scope>
    <source>
        <strain evidence="5 6">GH-19</strain>
    </source>
</reference>
<dbReference type="InterPro" id="IPR013320">
    <property type="entry name" value="ConA-like_dom_sf"/>
</dbReference>
<accession>A0ABR1JFH7</accession>
<keyword evidence="2" id="KW-0472">Membrane</keyword>
<proteinExistence type="predicted"/>
<comment type="caution">
    <text evidence="5">The sequence shown here is derived from an EMBL/GenBank/DDBJ whole genome shotgun (WGS) entry which is preliminary data.</text>
</comment>
<dbReference type="Pfam" id="PF03935">
    <property type="entry name" value="SKN1_KRE6_Sbg1"/>
    <property type="match status" value="1"/>
</dbReference>
<gene>
    <name evidence="5" type="ORF">VKT23_008750</name>
</gene>
<evidence type="ECO:0000313" key="6">
    <source>
        <dbReference type="Proteomes" id="UP001498398"/>
    </source>
</evidence>
<dbReference type="InterPro" id="IPR005629">
    <property type="entry name" value="Skn1/Kre6/Sbg1"/>
</dbReference>
<evidence type="ECO:0008006" key="7">
    <source>
        <dbReference type="Google" id="ProtNLM"/>
    </source>
</evidence>
<dbReference type="EMBL" id="JBANRG010000014">
    <property type="protein sequence ID" value="KAK7460821.1"/>
    <property type="molecule type" value="Genomic_DNA"/>
</dbReference>
<dbReference type="Proteomes" id="UP001498398">
    <property type="component" value="Unassembled WGS sequence"/>
</dbReference>
<name>A0ABR1JFH7_9AGAR</name>
<dbReference type="SUPFAM" id="SSF49899">
    <property type="entry name" value="Concanavalin A-like lectins/glucanases"/>
    <property type="match status" value="1"/>
</dbReference>
<evidence type="ECO:0000256" key="2">
    <source>
        <dbReference type="ARBA" id="ARBA00023136"/>
    </source>
</evidence>
<evidence type="ECO:0000256" key="4">
    <source>
        <dbReference type="ARBA" id="ARBA00023316"/>
    </source>
</evidence>
<keyword evidence="3" id="KW-0325">Glycoprotein</keyword>
<dbReference type="PANTHER" id="PTHR31361">
    <property type="entry name" value="BETA-GLUCAN SYNTHESIS-ASSOCIATED PROTEIN KRE6-RELATED"/>
    <property type="match status" value="1"/>
</dbReference>
<sequence>MGNLGRPGYGATTDGVWPYSYDSCDVGTFRNQTLKDRSGPAAALHSDSSRDKYNKELSWLTGQKLSSVLLSYCDPLVYNCYTSSCSCPNSDHPGPFDSSAQAYRGRGAPEIDILEAEKDKDPTAYTAVPANEVWGGHVVSQSAQFAPFTHDYLFGNAKDQWKVWDPSKSRPNSYRGSAVQQAVSGLSKIPDEGFQGTDPSTRRFVTYGFEYYSNPSSRSDGFITWQVDGKPTIRVGAAAMQSDPEDAGGTGVSQRLIPEEPMSIVLNLGMSFNWQQIDISTMIFPAEMLIDYVRVYQRKGQANIGCDPKDYPTTKYIDEHPEMYHDPNLTAWDSTNYPKPRNSLYEGC</sequence>